<evidence type="ECO:0000313" key="1">
    <source>
        <dbReference type="EMBL" id="KAF2464738.1"/>
    </source>
</evidence>
<reference evidence="1" key="1">
    <citation type="journal article" date="2020" name="Stud. Mycol.">
        <title>101 Dothideomycetes genomes: a test case for predicting lifestyles and emergence of pathogens.</title>
        <authorList>
            <person name="Haridas S."/>
            <person name="Albert R."/>
            <person name="Binder M."/>
            <person name="Bloem J."/>
            <person name="Labutti K."/>
            <person name="Salamov A."/>
            <person name="Andreopoulos B."/>
            <person name="Baker S."/>
            <person name="Barry K."/>
            <person name="Bills G."/>
            <person name="Bluhm B."/>
            <person name="Cannon C."/>
            <person name="Castanera R."/>
            <person name="Culley D."/>
            <person name="Daum C."/>
            <person name="Ezra D."/>
            <person name="Gonzalez J."/>
            <person name="Henrissat B."/>
            <person name="Kuo A."/>
            <person name="Liang C."/>
            <person name="Lipzen A."/>
            <person name="Lutzoni F."/>
            <person name="Magnuson J."/>
            <person name="Mondo S."/>
            <person name="Nolan M."/>
            <person name="Ohm R."/>
            <person name="Pangilinan J."/>
            <person name="Park H.-J."/>
            <person name="Ramirez L."/>
            <person name="Alfaro M."/>
            <person name="Sun H."/>
            <person name="Tritt A."/>
            <person name="Yoshinaga Y."/>
            <person name="Zwiers L.-H."/>
            <person name="Turgeon B."/>
            <person name="Goodwin S."/>
            <person name="Spatafora J."/>
            <person name="Crous P."/>
            <person name="Grigoriev I."/>
        </authorList>
    </citation>
    <scope>NUCLEOTIDE SEQUENCE</scope>
    <source>
        <strain evidence="1">ATCC 200398</strain>
    </source>
</reference>
<dbReference type="Proteomes" id="UP000799755">
    <property type="component" value="Unassembled WGS sequence"/>
</dbReference>
<gene>
    <name evidence="1" type="ORF">BDR25DRAFT_361282</name>
</gene>
<accession>A0ACB6QDP9</accession>
<protein>
    <submittedName>
        <fullName evidence="1">Uncharacterized protein</fullName>
    </submittedName>
</protein>
<name>A0ACB6QDP9_9PLEO</name>
<keyword evidence="2" id="KW-1185">Reference proteome</keyword>
<proteinExistence type="predicted"/>
<organism evidence="1 2">
    <name type="scientific">Lindgomyces ingoldianus</name>
    <dbReference type="NCBI Taxonomy" id="673940"/>
    <lineage>
        <taxon>Eukaryota</taxon>
        <taxon>Fungi</taxon>
        <taxon>Dikarya</taxon>
        <taxon>Ascomycota</taxon>
        <taxon>Pezizomycotina</taxon>
        <taxon>Dothideomycetes</taxon>
        <taxon>Pleosporomycetidae</taxon>
        <taxon>Pleosporales</taxon>
        <taxon>Lindgomycetaceae</taxon>
        <taxon>Lindgomyces</taxon>
    </lineage>
</organism>
<comment type="caution">
    <text evidence="1">The sequence shown here is derived from an EMBL/GenBank/DDBJ whole genome shotgun (WGS) entry which is preliminary data.</text>
</comment>
<sequence length="125" mass="14522">MVKDMAFYVGSAKLTEVEVDAKLLGAKLVLVNFARLFSLRQLSPSSVDSLNSINRFSFSRDIPWVLKMPDCSSLRLNFRKRWIKRIFIKKPGCGVFYLRVGLSVFVLLYRSVQFEVLLYMYARNQ</sequence>
<dbReference type="EMBL" id="MU003534">
    <property type="protein sequence ID" value="KAF2464738.1"/>
    <property type="molecule type" value="Genomic_DNA"/>
</dbReference>
<evidence type="ECO:0000313" key="2">
    <source>
        <dbReference type="Proteomes" id="UP000799755"/>
    </source>
</evidence>